<dbReference type="PANTHER" id="PTHR31118:SF12">
    <property type="entry name" value="CYCLASE-LIKE PROTEIN 2"/>
    <property type="match status" value="1"/>
</dbReference>
<proteinExistence type="predicted"/>
<dbReference type="InterPro" id="IPR037175">
    <property type="entry name" value="KFase_sf"/>
</dbReference>
<dbReference type="Proteomes" id="UP000019109">
    <property type="component" value="Unassembled WGS sequence"/>
</dbReference>
<dbReference type="SUPFAM" id="SSF102198">
    <property type="entry name" value="Putative cyclase"/>
    <property type="match status" value="1"/>
</dbReference>
<dbReference type="Gene3D" id="3.50.30.50">
    <property type="entry name" value="Putative cyclase"/>
    <property type="match status" value="1"/>
</dbReference>
<reference evidence="1" key="1">
    <citation type="journal article" date="2014" name="Genome Announc.">
        <title>Draft Genome Sequence of Clostridium straminisolvens Strain JCM 21531T, Isolated from a Cellulose-Degrading Bacterial Community.</title>
        <authorList>
            <person name="Yuki M."/>
            <person name="Oshima K."/>
            <person name="Suda W."/>
            <person name="Sakamoto M."/>
            <person name="Kitamura K."/>
            <person name="Iida T."/>
            <person name="Hattori M."/>
            <person name="Ohkuma M."/>
        </authorList>
    </citation>
    <scope>NUCLEOTIDE SEQUENCE [LARGE SCALE GENOMIC DNA]</scope>
    <source>
        <strain evidence="1">JCM 21531</strain>
    </source>
</reference>
<dbReference type="RefSeq" id="WP_038287322.1">
    <property type="nucleotide sequence ID" value="NZ_BAVR01000007.1"/>
</dbReference>
<dbReference type="AlphaFoldDB" id="W4V3Z5"/>
<dbReference type="Pfam" id="PF04199">
    <property type="entry name" value="Cyclase"/>
    <property type="match status" value="1"/>
</dbReference>
<comment type="caution">
    <text evidence="1">The sequence shown here is derived from an EMBL/GenBank/DDBJ whole genome shotgun (WGS) entry which is preliminary data.</text>
</comment>
<gene>
    <name evidence="1" type="ORF">JCM21531_920</name>
</gene>
<accession>W4V3Z5</accession>
<dbReference type="PANTHER" id="PTHR31118">
    <property type="entry name" value="CYCLASE-LIKE PROTEIN 2"/>
    <property type="match status" value="1"/>
</dbReference>
<dbReference type="STRING" id="1294263.JCM21531_920"/>
<dbReference type="GO" id="GO:0004061">
    <property type="term" value="F:arylformamidase activity"/>
    <property type="evidence" value="ECO:0007669"/>
    <property type="project" value="InterPro"/>
</dbReference>
<dbReference type="OrthoDB" id="9796085at2"/>
<organism evidence="1 2">
    <name type="scientific">Acetivibrio straminisolvens JCM 21531</name>
    <dbReference type="NCBI Taxonomy" id="1294263"/>
    <lineage>
        <taxon>Bacteria</taxon>
        <taxon>Bacillati</taxon>
        <taxon>Bacillota</taxon>
        <taxon>Clostridia</taxon>
        <taxon>Eubacteriales</taxon>
        <taxon>Oscillospiraceae</taxon>
        <taxon>Acetivibrio</taxon>
    </lineage>
</organism>
<keyword evidence="2" id="KW-1185">Reference proteome</keyword>
<protein>
    <submittedName>
        <fullName evidence="1">Cyclase</fullName>
    </submittedName>
</protein>
<dbReference type="EMBL" id="BAVR01000007">
    <property type="protein sequence ID" value="GAE87548.1"/>
    <property type="molecule type" value="Genomic_DNA"/>
</dbReference>
<evidence type="ECO:0000313" key="1">
    <source>
        <dbReference type="EMBL" id="GAE87548.1"/>
    </source>
</evidence>
<evidence type="ECO:0000313" key="2">
    <source>
        <dbReference type="Proteomes" id="UP000019109"/>
    </source>
</evidence>
<sequence length="205" mass="23653">MKLIDLAHKIEDFLPAYPGDDETRLINTRKLKEDSYTNHRLQIDMHSGTHIDSPMHLIDSNAYICEYPLESFIGDGCIIDVRNEPVIKLKKEYKDKITEGCILLLYTGLYHKFGAKEYFYEHPVVDMEFAEFMVERKIKILGMDTPSPDKPPFPVHKLLLKSKIFILENLTNMDTLLDAEKFEVIALPLNIKADSSILRVVARVI</sequence>
<dbReference type="InterPro" id="IPR007325">
    <property type="entry name" value="KFase/CYL"/>
</dbReference>
<name>W4V3Z5_9FIRM</name>
<dbReference type="GO" id="GO:0019441">
    <property type="term" value="P:L-tryptophan catabolic process to kynurenine"/>
    <property type="evidence" value="ECO:0007669"/>
    <property type="project" value="InterPro"/>
</dbReference>